<dbReference type="OrthoDB" id="6703404at2759"/>
<keyword evidence="13" id="KW-1185">Reference proteome</keyword>
<comment type="similarity">
    <text evidence="2 11">Belongs to the mitochondrial carrier (TC 2.A.29) family.</text>
</comment>
<feature type="repeat" description="Solcar" evidence="10">
    <location>
        <begin position="208"/>
        <end position="299"/>
    </location>
</feature>
<keyword evidence="6" id="KW-0999">Mitochondrion inner membrane</keyword>
<dbReference type="InterPro" id="IPR018108">
    <property type="entry name" value="MCP_transmembrane"/>
</dbReference>
<comment type="caution">
    <text evidence="12">The sequence shown here is derived from an EMBL/GenBank/DDBJ whole genome shotgun (WGS) entry which is preliminary data.</text>
</comment>
<dbReference type="AlphaFoldDB" id="A0A2B4RUC1"/>
<evidence type="ECO:0000256" key="3">
    <source>
        <dbReference type="ARBA" id="ARBA00022448"/>
    </source>
</evidence>
<dbReference type="InterPro" id="IPR023395">
    <property type="entry name" value="MCP_dom_sf"/>
</dbReference>
<dbReference type="Proteomes" id="UP000225706">
    <property type="component" value="Unassembled WGS sequence"/>
</dbReference>
<evidence type="ECO:0000256" key="2">
    <source>
        <dbReference type="ARBA" id="ARBA00006375"/>
    </source>
</evidence>
<feature type="repeat" description="Solcar" evidence="10">
    <location>
        <begin position="2"/>
        <end position="95"/>
    </location>
</feature>
<protein>
    <submittedName>
        <fullName evidence="12">Solute carrier family 25 member 35</fullName>
    </submittedName>
</protein>
<evidence type="ECO:0000256" key="1">
    <source>
        <dbReference type="ARBA" id="ARBA00004448"/>
    </source>
</evidence>
<organism evidence="12 13">
    <name type="scientific">Stylophora pistillata</name>
    <name type="common">Smooth cauliflower coral</name>
    <dbReference type="NCBI Taxonomy" id="50429"/>
    <lineage>
        <taxon>Eukaryota</taxon>
        <taxon>Metazoa</taxon>
        <taxon>Cnidaria</taxon>
        <taxon>Anthozoa</taxon>
        <taxon>Hexacorallia</taxon>
        <taxon>Scleractinia</taxon>
        <taxon>Astrocoeniina</taxon>
        <taxon>Pocilloporidae</taxon>
        <taxon>Stylophora</taxon>
    </lineage>
</organism>
<evidence type="ECO:0000256" key="7">
    <source>
        <dbReference type="ARBA" id="ARBA00022989"/>
    </source>
</evidence>
<dbReference type="Gene3D" id="1.50.40.10">
    <property type="entry name" value="Mitochondrial carrier domain"/>
    <property type="match status" value="1"/>
</dbReference>
<evidence type="ECO:0000256" key="8">
    <source>
        <dbReference type="ARBA" id="ARBA00023128"/>
    </source>
</evidence>
<dbReference type="PANTHER" id="PTHR45928:SF1">
    <property type="entry name" value="RE38146P"/>
    <property type="match status" value="1"/>
</dbReference>
<dbReference type="GO" id="GO:0005743">
    <property type="term" value="C:mitochondrial inner membrane"/>
    <property type="evidence" value="ECO:0007669"/>
    <property type="project" value="UniProtKB-SubCell"/>
</dbReference>
<dbReference type="Pfam" id="PF00153">
    <property type="entry name" value="Mito_carr"/>
    <property type="match status" value="3"/>
</dbReference>
<sequence length="305" mass="33388">MQKQLKEFGLGATAACGACLFTNPLEVAKTRMQLQGELKARGTYSVHYKNVFHAFYTIGRYDGLRSLQSGLVPALVYQAVMNGCRLGSYQVFTNLKLTANDDGELVFWRCLIAGGISGATGAFLGSPAYMVKTQLQSQATDTIAVGFQHRHTGFLHAISGIYQQFGINGLWRGVSGALARVMVGSAVQLSTFSTTKERILRTNFFPARSWLIPASASMISSIAVVTFMTPFDVVSTRLYNQGTNASGKGLLYNGFADCFIKVFKQEGVLGLYKGFGPHYFRIGPHTILSLLFWDQLRVLSSSYGF</sequence>
<keyword evidence="5" id="KW-0677">Repeat</keyword>
<accession>A0A2B4RUC1</accession>
<name>A0A2B4RUC1_STYPI</name>
<dbReference type="PANTHER" id="PTHR45928">
    <property type="entry name" value="RE38146P"/>
    <property type="match status" value="1"/>
</dbReference>
<comment type="subcellular location">
    <subcellularLocation>
        <location evidence="1">Mitochondrion inner membrane</location>
        <topology evidence="1">Multi-pass membrane protein</topology>
    </subcellularLocation>
</comment>
<feature type="repeat" description="Solcar" evidence="10">
    <location>
        <begin position="105"/>
        <end position="198"/>
    </location>
</feature>
<dbReference type="SUPFAM" id="SSF103506">
    <property type="entry name" value="Mitochondrial carrier"/>
    <property type="match status" value="1"/>
</dbReference>
<keyword evidence="9 10" id="KW-0472">Membrane</keyword>
<proteinExistence type="inferred from homology"/>
<keyword evidence="7" id="KW-1133">Transmembrane helix</keyword>
<keyword evidence="3 11" id="KW-0813">Transport</keyword>
<evidence type="ECO:0000313" key="13">
    <source>
        <dbReference type="Proteomes" id="UP000225706"/>
    </source>
</evidence>
<dbReference type="STRING" id="50429.A0A2B4RUC1"/>
<evidence type="ECO:0000256" key="9">
    <source>
        <dbReference type="ARBA" id="ARBA00023136"/>
    </source>
</evidence>
<keyword evidence="4 10" id="KW-0812">Transmembrane</keyword>
<dbReference type="InterPro" id="IPR051508">
    <property type="entry name" value="Mito_Carrier_Antiporter"/>
</dbReference>
<gene>
    <name evidence="12" type="primary">slc25a35</name>
    <name evidence="12" type="ORF">AWC38_SpisGene15632</name>
</gene>
<evidence type="ECO:0000256" key="10">
    <source>
        <dbReference type="PROSITE-ProRule" id="PRU00282"/>
    </source>
</evidence>
<dbReference type="FunFam" id="1.50.40.10:FF:000039">
    <property type="entry name" value="Solute carrier family 25 member 35"/>
    <property type="match status" value="1"/>
</dbReference>
<evidence type="ECO:0000256" key="5">
    <source>
        <dbReference type="ARBA" id="ARBA00022737"/>
    </source>
</evidence>
<reference evidence="13" key="1">
    <citation type="journal article" date="2017" name="bioRxiv">
        <title>Comparative analysis of the genomes of Stylophora pistillata and Acropora digitifera provides evidence for extensive differences between species of corals.</title>
        <authorList>
            <person name="Voolstra C.R."/>
            <person name="Li Y."/>
            <person name="Liew Y.J."/>
            <person name="Baumgarten S."/>
            <person name="Zoccola D."/>
            <person name="Flot J.-F."/>
            <person name="Tambutte S."/>
            <person name="Allemand D."/>
            <person name="Aranda M."/>
        </authorList>
    </citation>
    <scope>NUCLEOTIDE SEQUENCE [LARGE SCALE GENOMIC DNA]</scope>
</reference>
<evidence type="ECO:0000256" key="6">
    <source>
        <dbReference type="ARBA" id="ARBA00022792"/>
    </source>
</evidence>
<evidence type="ECO:0000256" key="11">
    <source>
        <dbReference type="RuleBase" id="RU000488"/>
    </source>
</evidence>
<dbReference type="PROSITE" id="PS50920">
    <property type="entry name" value="SOLCAR"/>
    <property type="match status" value="3"/>
</dbReference>
<evidence type="ECO:0000313" key="12">
    <source>
        <dbReference type="EMBL" id="PFX19947.1"/>
    </source>
</evidence>
<keyword evidence="8" id="KW-0496">Mitochondrion</keyword>
<evidence type="ECO:0000256" key="4">
    <source>
        <dbReference type="ARBA" id="ARBA00022692"/>
    </source>
</evidence>
<dbReference type="EMBL" id="LSMT01000337">
    <property type="protein sequence ID" value="PFX19947.1"/>
    <property type="molecule type" value="Genomic_DNA"/>
</dbReference>